<comment type="caution">
    <text evidence="10">The sequence shown here is derived from an EMBL/GenBank/DDBJ whole genome shotgun (WGS) entry which is preliminary data.</text>
</comment>
<evidence type="ECO:0000256" key="5">
    <source>
        <dbReference type="ARBA" id="ARBA00022777"/>
    </source>
</evidence>
<evidence type="ECO:0000256" key="1">
    <source>
        <dbReference type="ARBA" id="ARBA00012513"/>
    </source>
</evidence>
<evidence type="ECO:0000256" key="3">
    <source>
        <dbReference type="ARBA" id="ARBA00022679"/>
    </source>
</evidence>
<dbReference type="PANTHER" id="PTHR43289">
    <property type="entry name" value="MITOGEN-ACTIVATED PROTEIN KINASE KINASE KINASE 20-RELATED"/>
    <property type="match status" value="1"/>
</dbReference>
<evidence type="ECO:0000313" key="11">
    <source>
        <dbReference type="Proteomes" id="UP001500979"/>
    </source>
</evidence>
<dbReference type="GO" id="GO:0016301">
    <property type="term" value="F:kinase activity"/>
    <property type="evidence" value="ECO:0007669"/>
    <property type="project" value="UniProtKB-KW"/>
</dbReference>
<dbReference type="PROSITE" id="PS50011">
    <property type="entry name" value="PROTEIN_KINASE_DOM"/>
    <property type="match status" value="1"/>
</dbReference>
<dbReference type="Gene3D" id="1.10.510.10">
    <property type="entry name" value="Transferase(Phosphotransferase) domain 1"/>
    <property type="match status" value="1"/>
</dbReference>
<evidence type="ECO:0000259" key="9">
    <source>
        <dbReference type="PROSITE" id="PS50011"/>
    </source>
</evidence>
<dbReference type="Proteomes" id="UP001500979">
    <property type="component" value="Unassembled WGS sequence"/>
</dbReference>
<evidence type="ECO:0000256" key="8">
    <source>
        <dbReference type="SAM" id="Phobius"/>
    </source>
</evidence>
<feature type="transmembrane region" description="Helical" evidence="8">
    <location>
        <begin position="336"/>
        <end position="359"/>
    </location>
</feature>
<dbReference type="InterPro" id="IPR000719">
    <property type="entry name" value="Prot_kinase_dom"/>
</dbReference>
<organism evidence="10 11">
    <name type="scientific">Saccharopolyspora taberi</name>
    <dbReference type="NCBI Taxonomy" id="60895"/>
    <lineage>
        <taxon>Bacteria</taxon>
        <taxon>Bacillati</taxon>
        <taxon>Actinomycetota</taxon>
        <taxon>Actinomycetes</taxon>
        <taxon>Pseudonocardiales</taxon>
        <taxon>Pseudonocardiaceae</taxon>
        <taxon>Saccharopolyspora</taxon>
    </lineage>
</organism>
<dbReference type="InterPro" id="IPR008271">
    <property type="entry name" value="Ser/Thr_kinase_AS"/>
</dbReference>
<dbReference type="PROSITE" id="PS00108">
    <property type="entry name" value="PROTEIN_KINASE_ST"/>
    <property type="match status" value="1"/>
</dbReference>
<protein>
    <recommendedName>
        <fullName evidence="1">non-specific serine/threonine protein kinase</fullName>
        <ecNumber evidence="1">2.7.11.1</ecNumber>
    </recommendedName>
</protein>
<dbReference type="PANTHER" id="PTHR43289:SF6">
    <property type="entry name" value="SERINE_THREONINE-PROTEIN KINASE NEKL-3"/>
    <property type="match status" value="1"/>
</dbReference>
<keyword evidence="3" id="KW-0808">Transferase</keyword>
<sequence>MLTTGQLLADRYRLGKRIAVGGMGEVWEAVDVRLDRTVAIKVLKPELCGNAEFLHRFRTEARTTASLNHPGIAAVHDYGETAAIPDGPEDTAYLVMELVEGEPLAAILAREGRINTDHTLDMLEQAGNALQAAHERGLVHRDVKPGNILITPNGKVKLTDFGIAKAADAAPVTRSGMVMGTAHYIAPEQALGSEATPASDVYSLAVVGYECLKGHRPFLSDNAVTVAMMHIRDVAPPLPPDVPPPVRALIEATLVKDPRRRYAAGGEFAGAVASVRAGMPLPTPAALAIPPQRQQVAVPGPAHPVPQAMPPMANTYPPGVIPPQAPAPQPARSNRIWFWVIGAVIVVLAVVVIGVAVAVTRMNSQGPADNDPARPDQVAPVATGTDLDSTDRFGQTSLHLAGGTAGAATRPDIEVGGTAHDVLRGAS</sequence>
<dbReference type="EC" id="2.7.11.1" evidence="1"/>
<dbReference type="InterPro" id="IPR011009">
    <property type="entry name" value="Kinase-like_dom_sf"/>
</dbReference>
<evidence type="ECO:0000256" key="2">
    <source>
        <dbReference type="ARBA" id="ARBA00022527"/>
    </source>
</evidence>
<keyword evidence="5 10" id="KW-0418">Kinase</keyword>
<name>A0ABN3VNU9_9PSEU</name>
<keyword evidence="11" id="KW-1185">Reference proteome</keyword>
<dbReference type="SMART" id="SM00220">
    <property type="entry name" value="S_TKc"/>
    <property type="match status" value="1"/>
</dbReference>
<feature type="region of interest" description="Disordered" evidence="7">
    <location>
        <begin position="364"/>
        <end position="389"/>
    </location>
</feature>
<keyword evidence="6" id="KW-0067">ATP-binding</keyword>
<dbReference type="Gene3D" id="3.30.200.20">
    <property type="entry name" value="Phosphorylase Kinase, domain 1"/>
    <property type="match status" value="1"/>
</dbReference>
<gene>
    <name evidence="10" type="ORF">GCM10010470_66240</name>
</gene>
<proteinExistence type="predicted"/>
<dbReference type="CDD" id="cd14014">
    <property type="entry name" value="STKc_PknB_like"/>
    <property type="match status" value="1"/>
</dbReference>
<dbReference type="RefSeq" id="WP_344686332.1">
    <property type="nucleotide sequence ID" value="NZ_BAAAUX010000045.1"/>
</dbReference>
<reference evidence="10 11" key="1">
    <citation type="journal article" date="2019" name="Int. J. Syst. Evol. Microbiol.">
        <title>The Global Catalogue of Microorganisms (GCM) 10K type strain sequencing project: providing services to taxonomists for standard genome sequencing and annotation.</title>
        <authorList>
            <consortium name="The Broad Institute Genomics Platform"/>
            <consortium name="The Broad Institute Genome Sequencing Center for Infectious Disease"/>
            <person name="Wu L."/>
            <person name="Ma J."/>
        </authorList>
    </citation>
    <scope>NUCLEOTIDE SEQUENCE [LARGE SCALE GENOMIC DNA]</scope>
    <source>
        <strain evidence="10 11">JCM 9383</strain>
    </source>
</reference>
<dbReference type="SUPFAM" id="SSF56112">
    <property type="entry name" value="Protein kinase-like (PK-like)"/>
    <property type="match status" value="1"/>
</dbReference>
<dbReference type="EMBL" id="BAAAUX010000045">
    <property type="protein sequence ID" value="GAA2821717.1"/>
    <property type="molecule type" value="Genomic_DNA"/>
</dbReference>
<keyword evidence="2" id="KW-0723">Serine/threonine-protein kinase</keyword>
<keyword evidence="8" id="KW-0812">Transmembrane</keyword>
<evidence type="ECO:0000256" key="6">
    <source>
        <dbReference type="ARBA" id="ARBA00022840"/>
    </source>
</evidence>
<dbReference type="Pfam" id="PF00069">
    <property type="entry name" value="Pkinase"/>
    <property type="match status" value="1"/>
</dbReference>
<accession>A0ABN3VNU9</accession>
<keyword evidence="8" id="KW-0472">Membrane</keyword>
<keyword evidence="8" id="KW-1133">Transmembrane helix</keyword>
<keyword evidence="4" id="KW-0547">Nucleotide-binding</keyword>
<evidence type="ECO:0000256" key="7">
    <source>
        <dbReference type="SAM" id="MobiDB-lite"/>
    </source>
</evidence>
<evidence type="ECO:0000313" key="10">
    <source>
        <dbReference type="EMBL" id="GAA2821717.1"/>
    </source>
</evidence>
<evidence type="ECO:0000256" key="4">
    <source>
        <dbReference type="ARBA" id="ARBA00022741"/>
    </source>
</evidence>
<feature type="domain" description="Protein kinase" evidence="9">
    <location>
        <begin position="12"/>
        <end position="275"/>
    </location>
</feature>